<evidence type="ECO:0000313" key="1">
    <source>
        <dbReference type="EMBL" id="TPE46777.1"/>
    </source>
</evidence>
<protein>
    <submittedName>
        <fullName evidence="1">Uncharacterized protein</fullName>
    </submittedName>
</protein>
<accession>A0A501WI43</accession>
<dbReference type="OrthoDB" id="8224528at2"/>
<dbReference type="EMBL" id="VFRP01000040">
    <property type="protein sequence ID" value="TPE46777.1"/>
    <property type="molecule type" value="Genomic_DNA"/>
</dbReference>
<dbReference type="AlphaFoldDB" id="A0A501WI43"/>
<keyword evidence="2" id="KW-1185">Reference proteome</keyword>
<organism evidence="1 2">
    <name type="scientific">Amaricoccus solimangrovi</name>
    <dbReference type="NCBI Taxonomy" id="2589815"/>
    <lineage>
        <taxon>Bacteria</taxon>
        <taxon>Pseudomonadati</taxon>
        <taxon>Pseudomonadota</taxon>
        <taxon>Alphaproteobacteria</taxon>
        <taxon>Rhodobacterales</taxon>
        <taxon>Paracoccaceae</taxon>
        <taxon>Amaricoccus</taxon>
    </lineage>
</organism>
<gene>
    <name evidence="1" type="ORF">FJM51_21385</name>
</gene>
<dbReference type="RefSeq" id="WP_140456162.1">
    <property type="nucleotide sequence ID" value="NZ_VFRP01000040.1"/>
</dbReference>
<sequence>MILSVVAMHAGLAAQAQSVAGEGSFAANFVGYAEDSVPPVAIGPARFAGIVNSTLTTMNAENARFLDHQTGRCLGIWETDEAAGTFQEHVRCAYTDADGDQIFERADFDEQPLEGDNVGTGRWVGGTGKYAGLSGVFEIRVRVLRSAREGIVQYVGTKQGRFGLPENETSSR</sequence>
<name>A0A501WI43_9RHOB</name>
<proteinExistence type="predicted"/>
<reference evidence="1 2" key="1">
    <citation type="submission" date="2019-06" db="EMBL/GenBank/DDBJ databases">
        <title>A novel bacterium of genus Amaricoccus, isolated from marine sediment.</title>
        <authorList>
            <person name="Huang H."/>
            <person name="Mo K."/>
            <person name="Hu Y."/>
        </authorList>
    </citation>
    <scope>NUCLEOTIDE SEQUENCE [LARGE SCALE GENOMIC DNA]</scope>
    <source>
        <strain evidence="1 2">HB172011</strain>
    </source>
</reference>
<dbReference type="Proteomes" id="UP000319255">
    <property type="component" value="Unassembled WGS sequence"/>
</dbReference>
<comment type="caution">
    <text evidence="1">The sequence shown here is derived from an EMBL/GenBank/DDBJ whole genome shotgun (WGS) entry which is preliminary data.</text>
</comment>
<evidence type="ECO:0000313" key="2">
    <source>
        <dbReference type="Proteomes" id="UP000319255"/>
    </source>
</evidence>